<accession>A0A9D2A359</accession>
<dbReference type="EMBL" id="DXCK01000036">
    <property type="protein sequence ID" value="HIZ01038.1"/>
    <property type="molecule type" value="Genomic_DNA"/>
</dbReference>
<dbReference type="Proteomes" id="UP000824023">
    <property type="component" value="Unassembled WGS sequence"/>
</dbReference>
<feature type="signal peptide" evidence="1">
    <location>
        <begin position="1"/>
        <end position="25"/>
    </location>
</feature>
<proteinExistence type="predicted"/>
<dbReference type="AlphaFoldDB" id="A0A9D2A359"/>
<evidence type="ECO:0008006" key="4">
    <source>
        <dbReference type="Google" id="ProtNLM"/>
    </source>
</evidence>
<reference evidence="2" key="1">
    <citation type="journal article" date="2021" name="PeerJ">
        <title>Extensive microbial diversity within the chicken gut microbiome revealed by metagenomics and culture.</title>
        <authorList>
            <person name="Gilroy R."/>
            <person name="Ravi A."/>
            <person name="Getino M."/>
            <person name="Pursley I."/>
            <person name="Horton D.L."/>
            <person name="Alikhan N.F."/>
            <person name="Baker D."/>
            <person name="Gharbi K."/>
            <person name="Hall N."/>
            <person name="Watson M."/>
            <person name="Adriaenssens E.M."/>
            <person name="Foster-Nyarko E."/>
            <person name="Jarju S."/>
            <person name="Secka A."/>
            <person name="Antonio M."/>
            <person name="Oren A."/>
            <person name="Chaudhuri R.R."/>
            <person name="La Ragione R."/>
            <person name="Hildebrand F."/>
            <person name="Pallen M.J."/>
        </authorList>
    </citation>
    <scope>NUCLEOTIDE SEQUENCE</scope>
    <source>
        <strain evidence="2">ChiHjej12B11-24981</strain>
    </source>
</reference>
<keyword evidence="1" id="KW-0732">Signal</keyword>
<name>A0A9D2A359_9BACE</name>
<evidence type="ECO:0000313" key="2">
    <source>
        <dbReference type="EMBL" id="HIZ01038.1"/>
    </source>
</evidence>
<protein>
    <recommendedName>
        <fullName evidence="4">Outer membrane protein beta-barrel domain-containing protein</fullName>
    </recommendedName>
</protein>
<reference evidence="2" key="2">
    <citation type="submission" date="2021-04" db="EMBL/GenBank/DDBJ databases">
        <authorList>
            <person name="Gilroy R."/>
        </authorList>
    </citation>
    <scope>NUCLEOTIDE SEQUENCE</scope>
    <source>
        <strain evidence="2">ChiHjej12B11-24981</strain>
    </source>
</reference>
<gene>
    <name evidence="2" type="ORF">H9819_02135</name>
</gene>
<comment type="caution">
    <text evidence="2">The sequence shown here is derived from an EMBL/GenBank/DDBJ whole genome shotgun (WGS) entry which is preliminary data.</text>
</comment>
<organism evidence="2 3">
    <name type="scientific">Candidatus Bacteroides merdipullorum</name>
    <dbReference type="NCBI Taxonomy" id="2838474"/>
    <lineage>
        <taxon>Bacteria</taxon>
        <taxon>Pseudomonadati</taxon>
        <taxon>Bacteroidota</taxon>
        <taxon>Bacteroidia</taxon>
        <taxon>Bacteroidales</taxon>
        <taxon>Bacteroidaceae</taxon>
        <taxon>Bacteroides</taxon>
    </lineage>
</organism>
<feature type="chain" id="PRO_5038833061" description="Outer membrane protein beta-barrel domain-containing protein" evidence="1">
    <location>
        <begin position="26"/>
        <end position="235"/>
    </location>
</feature>
<evidence type="ECO:0000313" key="3">
    <source>
        <dbReference type="Proteomes" id="UP000824023"/>
    </source>
</evidence>
<sequence>MNMKKQARFLILAVFLLTTTQRAQGQEEQKGEQSQRWDFEVSGALNNYDLWEIEASATYHAFRHAGLTLSLWSAGEIHSRSFGGTTADQRWRWQSDNDSPICCLALRPSVRLSTPVWWVGRDRDCGLSLALSPGLTLPLPPNRTLQIDYFPNQPGAWTAIRSERVKNHGARWLFPHARVAVCVMIEEHLRLSLGYTCSGFDPYQGVRSIAVEGQRLDIERHKLMHSVSLAVGICF</sequence>
<evidence type="ECO:0000256" key="1">
    <source>
        <dbReference type="SAM" id="SignalP"/>
    </source>
</evidence>